<dbReference type="GO" id="GO:0016231">
    <property type="term" value="F:beta-N-acetylglucosaminidase activity"/>
    <property type="evidence" value="ECO:0007669"/>
    <property type="project" value="TreeGrafter"/>
</dbReference>
<name>A0A1I4YFK1_9MICO</name>
<gene>
    <name evidence="2" type="ORF">SAMN05216219_0201</name>
</gene>
<protein>
    <submittedName>
        <fullName evidence="2">Acetyltransferase (GNAT) family protein</fullName>
    </submittedName>
</protein>
<dbReference type="Gene3D" id="3.40.630.30">
    <property type="match status" value="1"/>
</dbReference>
<dbReference type="GO" id="GO:0016747">
    <property type="term" value="F:acyltransferase activity, transferring groups other than amino-acyl groups"/>
    <property type="evidence" value="ECO:0007669"/>
    <property type="project" value="InterPro"/>
</dbReference>
<evidence type="ECO:0000259" key="1">
    <source>
        <dbReference type="PROSITE" id="PS51186"/>
    </source>
</evidence>
<dbReference type="InterPro" id="IPR016181">
    <property type="entry name" value="Acyl_CoA_acyltransferase"/>
</dbReference>
<dbReference type="PANTHER" id="PTHR13170:SF16">
    <property type="entry name" value="PROTEIN O-GLCNACASE"/>
    <property type="match status" value="1"/>
</dbReference>
<accession>A0A1I4YFK1</accession>
<dbReference type="CDD" id="cd04301">
    <property type="entry name" value="NAT_SF"/>
    <property type="match status" value="1"/>
</dbReference>
<dbReference type="PANTHER" id="PTHR13170">
    <property type="entry name" value="O-GLCNACASE"/>
    <property type="match status" value="1"/>
</dbReference>
<organism evidence="2 3">
    <name type="scientific">Mycetocola miduiensis</name>
    <dbReference type="NCBI Taxonomy" id="995034"/>
    <lineage>
        <taxon>Bacteria</taxon>
        <taxon>Bacillati</taxon>
        <taxon>Actinomycetota</taxon>
        <taxon>Actinomycetes</taxon>
        <taxon>Micrococcales</taxon>
        <taxon>Microbacteriaceae</taxon>
        <taxon>Mycetocola</taxon>
    </lineage>
</organism>
<dbReference type="PROSITE" id="PS51186">
    <property type="entry name" value="GNAT"/>
    <property type="match status" value="1"/>
</dbReference>
<dbReference type="RefSeq" id="WP_090708026.1">
    <property type="nucleotide sequence ID" value="NZ_FOVM01000001.1"/>
</dbReference>
<evidence type="ECO:0000313" key="2">
    <source>
        <dbReference type="EMBL" id="SFN36815.1"/>
    </source>
</evidence>
<dbReference type="STRING" id="995034.SAMN05216219_0201"/>
<evidence type="ECO:0000313" key="3">
    <source>
        <dbReference type="Proteomes" id="UP000198867"/>
    </source>
</evidence>
<keyword evidence="3" id="KW-1185">Reference proteome</keyword>
<dbReference type="OrthoDB" id="8593648at2"/>
<feature type="domain" description="N-acetyltransferase" evidence="1">
    <location>
        <begin position="1"/>
        <end position="194"/>
    </location>
</feature>
<sequence>MHIRPFEPTDRADIADICVRTGDNGQDATGLHSSDGLLPDIYALPYADHEPELAFVADNGERAVGYIVGTGNTRTFAEWFSAEWWPTVAGKYPSDGELERSIIASAHNPERMLIAAVDEYPAHLHINLLPEAQGQGLGRRLIETLAAALAERGVQGLHLVVGTGNTDAQAFYRRVGFTELASNEGGIVLGMKLA</sequence>
<proteinExistence type="predicted"/>
<dbReference type="AlphaFoldDB" id="A0A1I4YFK1"/>
<dbReference type="Proteomes" id="UP000198867">
    <property type="component" value="Unassembled WGS sequence"/>
</dbReference>
<dbReference type="GO" id="GO:0009100">
    <property type="term" value="P:glycoprotein metabolic process"/>
    <property type="evidence" value="ECO:0007669"/>
    <property type="project" value="TreeGrafter"/>
</dbReference>
<dbReference type="Pfam" id="PF00583">
    <property type="entry name" value="Acetyltransf_1"/>
    <property type="match status" value="1"/>
</dbReference>
<dbReference type="InterPro" id="IPR051822">
    <property type="entry name" value="Glycosyl_Hydrolase_84"/>
</dbReference>
<dbReference type="InterPro" id="IPR000182">
    <property type="entry name" value="GNAT_dom"/>
</dbReference>
<dbReference type="EMBL" id="FOVM01000001">
    <property type="protein sequence ID" value="SFN36815.1"/>
    <property type="molecule type" value="Genomic_DNA"/>
</dbReference>
<reference evidence="3" key="1">
    <citation type="submission" date="2016-10" db="EMBL/GenBank/DDBJ databases">
        <authorList>
            <person name="Varghese N."/>
            <person name="Submissions S."/>
        </authorList>
    </citation>
    <scope>NUCLEOTIDE SEQUENCE [LARGE SCALE GENOMIC DNA]</scope>
    <source>
        <strain evidence="3">CGMCC 1.11101</strain>
    </source>
</reference>
<keyword evidence="2" id="KW-0808">Transferase</keyword>
<dbReference type="SUPFAM" id="SSF55729">
    <property type="entry name" value="Acyl-CoA N-acyltransferases (Nat)"/>
    <property type="match status" value="1"/>
</dbReference>